<dbReference type="RefSeq" id="WP_141200427.1">
    <property type="nucleotide sequence ID" value="NZ_CP041186.1"/>
</dbReference>
<name>A0A4Y6Q172_PERCE</name>
<organism evidence="1 2">
    <name type="scientific">Persicimonas caeni</name>
    <dbReference type="NCBI Taxonomy" id="2292766"/>
    <lineage>
        <taxon>Bacteria</taxon>
        <taxon>Deltaproteobacteria</taxon>
        <taxon>Bradymonadales</taxon>
        <taxon>Bradymonadaceae</taxon>
        <taxon>Persicimonas</taxon>
    </lineage>
</organism>
<protein>
    <recommendedName>
        <fullName evidence="3">GAF domain-containing protein</fullName>
    </recommendedName>
</protein>
<dbReference type="Proteomes" id="UP000315995">
    <property type="component" value="Chromosome"/>
</dbReference>
<accession>A0A4Y6Q172</accession>
<dbReference type="OrthoDB" id="5480776at2"/>
<dbReference type="AlphaFoldDB" id="A0A4Y6Q172"/>
<reference evidence="1 2" key="1">
    <citation type="submission" date="2019-06" db="EMBL/GenBank/DDBJ databases">
        <title>Persicimonas caeni gen. nov., sp. nov., a predatory bacterium isolated from solar saltern.</title>
        <authorList>
            <person name="Wang S."/>
        </authorList>
    </citation>
    <scope>NUCLEOTIDE SEQUENCE [LARGE SCALE GENOMIC DNA]</scope>
    <source>
        <strain evidence="1 2">YN101</strain>
    </source>
</reference>
<evidence type="ECO:0000313" key="1">
    <source>
        <dbReference type="EMBL" id="QDG53977.1"/>
    </source>
</evidence>
<proteinExistence type="predicted"/>
<sequence length="583" mass="64611">MTRPDIDAIRYTGAPQLTEGGAEVLAFHFHRYLATWLEQERRARVLVTVGFENSEVQSATFDASIARCEIVEVAWTFEDLCRIYRQGDGRLHVEQRGESGHTVVYDLVPLLDTPVSGGEARVLLGFALVDEADVMGPDGLGQLAAQATEAIRAARRNAMRLFFDDMKTLPIKTTLYGLMEHLPEWTGCDHSAAMLMTSSLEAMTLGSSGESRFDFLAERLYCDDDEGAPRRLVGMSVSLSDATAGFLGQAVERQARDPEQPIQIYVRSDDDPQSWCAIEDGDDCVPSFHHCEERADESMYVLVPLLAHDVSETELLGFVSLVYKHRRELAASTRDILDELSQNLSSMLRYSPLYTLNARKLWILRQTRAALEEAIVGSNGANARVESLIGEVTSLIVEHVDIPSFAIAYMRREGDNGAQKRFLRYAHPHGWTHFEQLNLPVDVDFGEHADSGVSSLAVRINRPLVLAGGRGEGDQLAFKNYLFVDETRGVVIDARSPQAAGVADETGWVRLSDYYKPARSSSYATLAYPISFGGEPLGVISLEVERSTSWLWWTGFGAQLFWSLLANELAYAFHALGVGGQET</sequence>
<accession>A0A5B8YDG4</accession>
<evidence type="ECO:0008006" key="3">
    <source>
        <dbReference type="Google" id="ProtNLM"/>
    </source>
</evidence>
<gene>
    <name evidence="1" type="ORF">FIV42_25510</name>
</gene>
<evidence type="ECO:0000313" key="2">
    <source>
        <dbReference type="Proteomes" id="UP000315995"/>
    </source>
</evidence>
<dbReference type="EMBL" id="CP041186">
    <property type="protein sequence ID" value="QDG53977.1"/>
    <property type="molecule type" value="Genomic_DNA"/>
</dbReference>
<keyword evidence="2" id="KW-1185">Reference proteome</keyword>